<sequence>MRRRLLAGALTVLLLGVAACAGPAGSTATGGARVEAARDLAAVAERLDLLSQRIGGTPRQRTAGEVLQYHAYQDPVRRCMAAAGHRYEPPPFVDPYRGRTVIHMGLGTGWWLAPLGGERLGVTDTAELAGPDPEQRPSAPADQESFQSALSGCIPVATPEVNFPPAYGPLAERFDRMVGSVSHDRRVRAAGAGYPDCMARGGFPVGNQPELFELISGRRGDARPPAPGTPPDARWAALVAEERAAARRDAECRRPAWQAALRAVAPELAEFERSRRDDLEAVGRQWDEMVRQAAAHPEFPAG</sequence>
<feature type="chain" id="PRO_5046127494" description="Lipoprotein" evidence="1">
    <location>
        <begin position="22"/>
        <end position="302"/>
    </location>
</feature>
<evidence type="ECO:0000256" key="1">
    <source>
        <dbReference type="SAM" id="SignalP"/>
    </source>
</evidence>
<evidence type="ECO:0000313" key="2">
    <source>
        <dbReference type="EMBL" id="MFI7261796.1"/>
    </source>
</evidence>
<dbReference type="PROSITE" id="PS51257">
    <property type="entry name" value="PROKAR_LIPOPROTEIN"/>
    <property type="match status" value="1"/>
</dbReference>
<feature type="signal peptide" evidence="1">
    <location>
        <begin position="1"/>
        <end position="21"/>
    </location>
</feature>
<accession>A0ABW7ZI41</accession>
<proteinExistence type="predicted"/>
<name>A0ABW7ZI41_9ACTN</name>
<evidence type="ECO:0008006" key="4">
    <source>
        <dbReference type="Google" id="ProtNLM"/>
    </source>
</evidence>
<keyword evidence="1" id="KW-0732">Signal</keyword>
<protein>
    <recommendedName>
        <fullName evidence="4">Lipoprotein</fullName>
    </recommendedName>
</protein>
<evidence type="ECO:0000313" key="3">
    <source>
        <dbReference type="Proteomes" id="UP001612812"/>
    </source>
</evidence>
<gene>
    <name evidence="2" type="ORF">ACIBP4_05705</name>
</gene>
<dbReference type="Proteomes" id="UP001612812">
    <property type="component" value="Unassembled WGS sequence"/>
</dbReference>
<organism evidence="2 3">
    <name type="scientific">Micromonospora maritima</name>
    <dbReference type="NCBI Taxonomy" id="986711"/>
    <lineage>
        <taxon>Bacteria</taxon>
        <taxon>Bacillati</taxon>
        <taxon>Actinomycetota</taxon>
        <taxon>Actinomycetes</taxon>
        <taxon>Micromonosporales</taxon>
        <taxon>Micromonosporaceae</taxon>
        <taxon>Micromonospora</taxon>
    </lineage>
</organism>
<keyword evidence="3" id="KW-1185">Reference proteome</keyword>
<comment type="caution">
    <text evidence="2">The sequence shown here is derived from an EMBL/GenBank/DDBJ whole genome shotgun (WGS) entry which is preliminary data.</text>
</comment>
<dbReference type="RefSeq" id="WP_396763030.1">
    <property type="nucleotide sequence ID" value="NZ_JBITLA010000001.1"/>
</dbReference>
<reference evidence="2 3" key="1">
    <citation type="submission" date="2024-10" db="EMBL/GenBank/DDBJ databases">
        <title>The Natural Products Discovery Center: Release of the First 8490 Sequenced Strains for Exploring Actinobacteria Biosynthetic Diversity.</title>
        <authorList>
            <person name="Kalkreuter E."/>
            <person name="Kautsar S.A."/>
            <person name="Yang D."/>
            <person name="Bader C.D."/>
            <person name="Teijaro C.N."/>
            <person name="Fluegel L."/>
            <person name="Davis C.M."/>
            <person name="Simpson J.R."/>
            <person name="Lauterbach L."/>
            <person name="Steele A.D."/>
            <person name="Gui C."/>
            <person name="Meng S."/>
            <person name="Li G."/>
            <person name="Viehrig K."/>
            <person name="Ye F."/>
            <person name="Su P."/>
            <person name="Kiefer A.F."/>
            <person name="Nichols A."/>
            <person name="Cepeda A.J."/>
            <person name="Yan W."/>
            <person name="Fan B."/>
            <person name="Jiang Y."/>
            <person name="Adhikari A."/>
            <person name="Zheng C.-J."/>
            <person name="Schuster L."/>
            <person name="Cowan T.M."/>
            <person name="Smanski M.J."/>
            <person name="Chevrette M.G."/>
            <person name="De Carvalho L.P.S."/>
            <person name="Shen B."/>
        </authorList>
    </citation>
    <scope>NUCLEOTIDE SEQUENCE [LARGE SCALE GENOMIC DNA]</scope>
    <source>
        <strain evidence="2 3">NPDC049845</strain>
    </source>
</reference>
<dbReference type="EMBL" id="JBITLE010000002">
    <property type="protein sequence ID" value="MFI7261796.1"/>
    <property type="molecule type" value="Genomic_DNA"/>
</dbReference>